<organism evidence="1 2">
    <name type="scientific">Pseudomonas syringae pv. philadelphi</name>
    <dbReference type="NCBI Taxonomy" id="251706"/>
    <lineage>
        <taxon>Bacteria</taxon>
        <taxon>Pseudomonadati</taxon>
        <taxon>Pseudomonadota</taxon>
        <taxon>Gammaproteobacteria</taxon>
        <taxon>Pseudomonadales</taxon>
        <taxon>Pseudomonadaceae</taxon>
        <taxon>Pseudomonas</taxon>
    </lineage>
</organism>
<dbReference type="AlphaFoldDB" id="A0A3M3YDZ8"/>
<dbReference type="EMBL" id="RBQB01000355">
    <property type="protein sequence ID" value="RMO79803.1"/>
    <property type="molecule type" value="Genomic_DNA"/>
</dbReference>
<dbReference type="Proteomes" id="UP000279372">
    <property type="component" value="Unassembled WGS sequence"/>
</dbReference>
<sequence length="170" mass="17734">MKTVLAVIAISVCWSLTWWFGYSQGKQSVETAAVIAEGARLAQAFEQGQALGTVRDRIVTEYVDRVEYIEKRGATIIKEVPVYVSAKADAACTVNSGFVRLHDAAATGADLSPSGGSGAADEAPSGVALSTVAATTAANYAACNANAEQLSKLQGYARAFQGMQSEQVPP</sequence>
<comment type="caution">
    <text evidence="1">The sequence shown here is derived from an EMBL/GenBank/DDBJ whole genome shotgun (WGS) entry which is preliminary data.</text>
</comment>
<proteinExistence type="predicted"/>
<name>A0A3M3YDZ8_9PSED</name>
<accession>A0A3M3YDZ8</accession>
<evidence type="ECO:0000313" key="2">
    <source>
        <dbReference type="Proteomes" id="UP000279372"/>
    </source>
</evidence>
<dbReference type="RefSeq" id="WP_221035131.1">
    <property type="nucleotide sequence ID" value="NZ_RBQB01000355.1"/>
</dbReference>
<protein>
    <submittedName>
        <fullName evidence="1">Uncharacterized protein</fullName>
    </submittedName>
</protein>
<reference evidence="1 2" key="1">
    <citation type="submission" date="2018-08" db="EMBL/GenBank/DDBJ databases">
        <title>Recombination of ecologically and evolutionarily significant loci maintains genetic cohesion in the Pseudomonas syringae species complex.</title>
        <authorList>
            <person name="Dillon M."/>
            <person name="Thakur S."/>
            <person name="Almeida R.N.D."/>
            <person name="Weir B.S."/>
            <person name="Guttman D.S."/>
        </authorList>
    </citation>
    <scope>NUCLEOTIDE SEQUENCE [LARGE SCALE GENOMIC DNA]</scope>
    <source>
        <strain evidence="1 2">ICMP 8902</strain>
    </source>
</reference>
<evidence type="ECO:0000313" key="1">
    <source>
        <dbReference type="EMBL" id="RMO79803.1"/>
    </source>
</evidence>
<gene>
    <name evidence="1" type="ORF">ALQ33_200025</name>
</gene>